<accession>A0A7S0SPC4</accession>
<dbReference type="EMBL" id="HBFC01023662">
    <property type="protein sequence ID" value="CAD8711536.1"/>
    <property type="molecule type" value="Transcribed_RNA"/>
</dbReference>
<dbReference type="SUPFAM" id="SSF55144">
    <property type="entry name" value="LigT-like"/>
    <property type="match status" value="1"/>
</dbReference>
<feature type="compositionally biased region" description="Basic and acidic residues" evidence="1">
    <location>
        <begin position="349"/>
        <end position="368"/>
    </location>
</feature>
<evidence type="ECO:0000256" key="1">
    <source>
        <dbReference type="SAM" id="MobiDB-lite"/>
    </source>
</evidence>
<dbReference type="InterPro" id="IPR009097">
    <property type="entry name" value="Cyclic_Pdiesterase"/>
</dbReference>
<dbReference type="Gene3D" id="3.90.1140.10">
    <property type="entry name" value="Cyclic phosphodiesterase"/>
    <property type="match status" value="1"/>
</dbReference>
<proteinExistence type="predicted"/>
<organism evidence="2">
    <name type="scientific">Mantoniella antarctica</name>
    <dbReference type="NCBI Taxonomy" id="81844"/>
    <lineage>
        <taxon>Eukaryota</taxon>
        <taxon>Viridiplantae</taxon>
        <taxon>Chlorophyta</taxon>
        <taxon>Mamiellophyceae</taxon>
        <taxon>Mamiellales</taxon>
        <taxon>Mamiellaceae</taxon>
        <taxon>Mantoniella</taxon>
    </lineage>
</organism>
<sequence>MLRGAGRILRGGHSSFLRFRRLPSSAPTAPAQVRRRPLQPRRLLHLGRPAGGQRMATEASDVSVSDQTGVPSWSKSDLLHTSALVLVPPPHLWAPIQHIRALHDKSYLRWMPHVNLLYPFLKDDAKGRNFAAAAVVAEEALTDVAPFTCSIASFAYFKHAKSCTVWLHPADADPDADPLDSDVVPSSPTTLPASRGLMEMQAALQAAFSFADDLSTISPSGFTPHLSVGQWPERAAAAAAADELDAQWAQCGHQRQFTVDAVYLISRKGNDAPFEFKARIPLGGGGAGGGDAAGDDANWWTSAYSPPPPPVGAKCLEPKPSRRGGGRGGRGAGRRRSGGGRAEGGGGGERSEQRGNGRAEGGGERGDN</sequence>
<reference evidence="2" key="1">
    <citation type="submission" date="2021-01" db="EMBL/GenBank/DDBJ databases">
        <authorList>
            <person name="Corre E."/>
            <person name="Pelletier E."/>
            <person name="Niang G."/>
            <person name="Scheremetjew M."/>
            <person name="Finn R."/>
            <person name="Kale V."/>
            <person name="Holt S."/>
            <person name="Cochrane G."/>
            <person name="Meng A."/>
            <person name="Brown T."/>
            <person name="Cohen L."/>
        </authorList>
    </citation>
    <scope>NUCLEOTIDE SEQUENCE</scope>
    <source>
        <strain evidence="2">SL-175</strain>
    </source>
</reference>
<dbReference type="PANTHER" id="PTHR37474:SF1">
    <property type="entry name" value="2'-5' RNA LIGASE FAMILY PROTEIN"/>
    <property type="match status" value="1"/>
</dbReference>
<feature type="compositionally biased region" description="Gly residues" evidence="1">
    <location>
        <begin position="339"/>
        <end position="348"/>
    </location>
</feature>
<gene>
    <name evidence="2" type="ORF">MANT1106_LOCUS14223</name>
</gene>
<evidence type="ECO:0000313" key="2">
    <source>
        <dbReference type="EMBL" id="CAD8711536.1"/>
    </source>
</evidence>
<name>A0A7S0SPC4_9CHLO</name>
<dbReference type="Pfam" id="PF13563">
    <property type="entry name" value="2_5_RNA_ligase2"/>
    <property type="match status" value="1"/>
</dbReference>
<feature type="region of interest" description="Disordered" evidence="1">
    <location>
        <begin position="285"/>
        <end position="368"/>
    </location>
</feature>
<protein>
    <submittedName>
        <fullName evidence="2">Uncharacterized protein</fullName>
    </submittedName>
</protein>
<dbReference type="AlphaFoldDB" id="A0A7S0SPC4"/>
<dbReference type="PANTHER" id="PTHR37474">
    <property type="entry name" value="RNA LIGASE/CYCLIC NUCLEOTIDE PHOSPHODIESTERASE"/>
    <property type="match status" value="1"/>
</dbReference>